<dbReference type="AlphaFoldDB" id="A0A9Q0K6X1"/>
<protein>
    <submittedName>
        <fullName evidence="1">Uncharacterized protein</fullName>
    </submittedName>
</protein>
<dbReference type="Gene3D" id="2.40.10.10">
    <property type="entry name" value="Trypsin-like serine proteases"/>
    <property type="match status" value="1"/>
</dbReference>
<reference evidence="1" key="1">
    <citation type="journal article" date="2023" name="Plant J.">
        <title>The genome of the king protea, Protea cynaroides.</title>
        <authorList>
            <person name="Chang J."/>
            <person name="Duong T.A."/>
            <person name="Schoeman C."/>
            <person name="Ma X."/>
            <person name="Roodt D."/>
            <person name="Barker N."/>
            <person name="Li Z."/>
            <person name="Van de Peer Y."/>
            <person name="Mizrachi E."/>
        </authorList>
    </citation>
    <scope>NUCLEOTIDE SEQUENCE</scope>
    <source>
        <tissue evidence="1">Young leaves</tissue>
    </source>
</reference>
<evidence type="ECO:0000313" key="2">
    <source>
        <dbReference type="Proteomes" id="UP001141806"/>
    </source>
</evidence>
<evidence type="ECO:0000313" key="1">
    <source>
        <dbReference type="EMBL" id="KAJ4964850.1"/>
    </source>
</evidence>
<gene>
    <name evidence="1" type="ORF">NE237_016699</name>
</gene>
<dbReference type="PANTHER" id="PTHR46366:SF1">
    <property type="entry name" value="PDZ DOMAIN-CONTAINING PROTEIN C1685.05"/>
    <property type="match status" value="1"/>
</dbReference>
<accession>A0A9Q0K6X1</accession>
<keyword evidence="2" id="KW-1185">Reference proteome</keyword>
<proteinExistence type="predicted"/>
<sequence length="183" mass="20406">MHGDRSIPFRGNVATPEDWKKALNKFTSAVVVLKTTGCQAFDTEVASANYSTGFVVDKSRGVILTNRHVVKRGPVVAEAMFVNCEEILLHPIDKDMLEGDNGWERDSNLSEEMEGNERIHSEVAARGGIEAQGFVTRRGREENGVWFWSISIPPVMVMSDVVLIPLNRLVQKFNAYTPVFVVL</sequence>
<dbReference type="InterPro" id="IPR009003">
    <property type="entry name" value="Peptidase_S1_PA"/>
</dbReference>
<name>A0A9Q0K6X1_9MAGN</name>
<comment type="caution">
    <text evidence="1">The sequence shown here is derived from an EMBL/GenBank/DDBJ whole genome shotgun (WGS) entry which is preliminary data.</text>
</comment>
<dbReference type="OrthoDB" id="1667202at2759"/>
<dbReference type="EMBL" id="JAMYWD010000007">
    <property type="protein sequence ID" value="KAJ4964850.1"/>
    <property type="molecule type" value="Genomic_DNA"/>
</dbReference>
<organism evidence="1 2">
    <name type="scientific">Protea cynaroides</name>
    <dbReference type="NCBI Taxonomy" id="273540"/>
    <lineage>
        <taxon>Eukaryota</taxon>
        <taxon>Viridiplantae</taxon>
        <taxon>Streptophyta</taxon>
        <taxon>Embryophyta</taxon>
        <taxon>Tracheophyta</taxon>
        <taxon>Spermatophyta</taxon>
        <taxon>Magnoliopsida</taxon>
        <taxon>Proteales</taxon>
        <taxon>Proteaceae</taxon>
        <taxon>Protea</taxon>
    </lineage>
</organism>
<dbReference type="SUPFAM" id="SSF50494">
    <property type="entry name" value="Trypsin-like serine proteases"/>
    <property type="match status" value="1"/>
</dbReference>
<dbReference type="InterPro" id="IPR043504">
    <property type="entry name" value="Peptidase_S1_PA_chymotrypsin"/>
</dbReference>
<dbReference type="PANTHER" id="PTHR46366">
    <property type="entry name" value="PRO-APOPTOTIC SERINE PROTEASE NMA111"/>
    <property type="match status" value="1"/>
</dbReference>
<dbReference type="Proteomes" id="UP001141806">
    <property type="component" value="Unassembled WGS sequence"/>
</dbReference>